<dbReference type="InterPro" id="IPR014780">
    <property type="entry name" value="tRNA_psdUridine_synth_TruB"/>
</dbReference>
<feature type="domain" description="tRNA pseudouridylate synthase B C-terminal" evidence="7">
    <location>
        <begin position="171"/>
        <end position="229"/>
    </location>
</feature>
<dbReference type="PANTHER" id="PTHR13767:SF2">
    <property type="entry name" value="PSEUDOURIDYLATE SYNTHASE TRUB1"/>
    <property type="match status" value="1"/>
</dbReference>
<dbReference type="PANTHER" id="PTHR13767">
    <property type="entry name" value="TRNA-PSEUDOURIDINE SYNTHASE"/>
    <property type="match status" value="1"/>
</dbReference>
<dbReference type="GO" id="GO:1990481">
    <property type="term" value="P:mRNA pseudouridine synthesis"/>
    <property type="evidence" value="ECO:0007669"/>
    <property type="project" value="TreeGrafter"/>
</dbReference>
<dbReference type="GO" id="GO:0003723">
    <property type="term" value="F:RNA binding"/>
    <property type="evidence" value="ECO:0007669"/>
    <property type="project" value="InterPro"/>
</dbReference>
<evidence type="ECO:0000259" key="7">
    <source>
        <dbReference type="Pfam" id="PF16198"/>
    </source>
</evidence>
<feature type="active site" description="Nucleophile" evidence="5">
    <location>
        <position position="38"/>
    </location>
</feature>
<dbReference type="EMBL" id="FZOJ01000001">
    <property type="protein sequence ID" value="SNR88875.1"/>
    <property type="molecule type" value="Genomic_DNA"/>
</dbReference>
<evidence type="ECO:0000313" key="9">
    <source>
        <dbReference type="Proteomes" id="UP000198304"/>
    </source>
</evidence>
<accession>A0A238ZZQ9</accession>
<dbReference type="OrthoDB" id="9802309at2"/>
<evidence type="ECO:0000256" key="2">
    <source>
        <dbReference type="ARBA" id="ARBA00005642"/>
    </source>
</evidence>
<dbReference type="EC" id="5.4.99.25" evidence="5"/>
<proteinExistence type="inferred from homology"/>
<keyword evidence="3 5" id="KW-0819">tRNA processing</keyword>
<dbReference type="InterPro" id="IPR020103">
    <property type="entry name" value="PsdUridine_synth_cat_dom_sf"/>
</dbReference>
<dbReference type="AlphaFoldDB" id="A0A238ZZQ9"/>
<dbReference type="FunFam" id="3.30.2350.10:FF:000011">
    <property type="entry name" value="tRNA pseudouridine synthase B"/>
    <property type="match status" value="1"/>
</dbReference>
<dbReference type="Gene3D" id="3.30.2350.10">
    <property type="entry name" value="Pseudouridine synthase"/>
    <property type="match status" value="1"/>
</dbReference>
<dbReference type="SUPFAM" id="SSF55120">
    <property type="entry name" value="Pseudouridine synthase"/>
    <property type="match status" value="1"/>
</dbReference>
<comment type="catalytic activity">
    <reaction evidence="1 5">
        <text>uridine(55) in tRNA = pseudouridine(55) in tRNA</text>
        <dbReference type="Rhea" id="RHEA:42532"/>
        <dbReference type="Rhea" id="RHEA-COMP:10101"/>
        <dbReference type="Rhea" id="RHEA-COMP:10102"/>
        <dbReference type="ChEBI" id="CHEBI:65314"/>
        <dbReference type="ChEBI" id="CHEBI:65315"/>
        <dbReference type="EC" id="5.4.99.25"/>
    </reaction>
</comment>
<dbReference type="InterPro" id="IPR032819">
    <property type="entry name" value="TruB_C"/>
</dbReference>
<evidence type="ECO:0000256" key="1">
    <source>
        <dbReference type="ARBA" id="ARBA00000385"/>
    </source>
</evidence>
<dbReference type="GO" id="GO:0160148">
    <property type="term" value="F:tRNA pseudouridine(55) synthase activity"/>
    <property type="evidence" value="ECO:0007669"/>
    <property type="project" value="UniProtKB-EC"/>
</dbReference>
<evidence type="ECO:0000313" key="8">
    <source>
        <dbReference type="EMBL" id="SNR88875.1"/>
    </source>
</evidence>
<keyword evidence="9" id="KW-1185">Reference proteome</keyword>
<dbReference type="NCBIfam" id="TIGR00431">
    <property type="entry name" value="TruB"/>
    <property type="match status" value="1"/>
</dbReference>
<dbReference type="Pfam" id="PF16198">
    <property type="entry name" value="TruB_C_2"/>
    <property type="match status" value="1"/>
</dbReference>
<reference evidence="8 9" key="1">
    <citation type="submission" date="2017-06" db="EMBL/GenBank/DDBJ databases">
        <authorList>
            <person name="Kim H.J."/>
            <person name="Triplett B.A."/>
        </authorList>
    </citation>
    <scope>NUCLEOTIDE SEQUENCE [LARGE SCALE GENOMIC DNA]</scope>
    <source>
        <strain evidence="8 9">SCA</strain>
    </source>
</reference>
<dbReference type="InterPro" id="IPR002501">
    <property type="entry name" value="PsdUridine_synth_N"/>
</dbReference>
<sequence length="297" mass="33086">MKGILNILKPPEMTSHDVVAIVRRKTRIKKVGHTGTLDPNAAGVLPICIGQATKISQYLLDSTKKYRAELTLGITTDTQDAYGTVTNKRKVDVSTKEIESAVVSFIGEYNQIPPMYSALKIKGKKLYELARQGIEVARKPRRIHIESIDIINMKGSTVLFDVTCSKGTYIRTLCHDIGEKLGCGGIMSFLLRTATGKFYISSAITLEELEAIQDLHDVEKILKPIDYPLDHIARIDLDSSYEKAALNGNKIFLESLPHHIFLGDDVRVYINQNFIGIGTILKDSTGNIYIKFSRLFA</sequence>
<dbReference type="RefSeq" id="WP_089281029.1">
    <property type="nucleotide sequence ID" value="NZ_FZOJ01000001.1"/>
</dbReference>
<dbReference type="HAMAP" id="MF_01080">
    <property type="entry name" value="TruB_bact"/>
    <property type="match status" value="1"/>
</dbReference>
<feature type="domain" description="Pseudouridine synthase II N-terminal" evidence="6">
    <location>
        <begin position="23"/>
        <end position="170"/>
    </location>
</feature>
<evidence type="ECO:0000256" key="4">
    <source>
        <dbReference type="ARBA" id="ARBA00023235"/>
    </source>
</evidence>
<protein>
    <recommendedName>
        <fullName evidence="5">tRNA pseudouridine synthase B</fullName>
        <ecNumber evidence="5">5.4.99.25</ecNumber>
    </recommendedName>
    <alternativeName>
        <fullName evidence="5">tRNA pseudouridine(55) synthase</fullName>
        <shortName evidence="5">Psi55 synthase</shortName>
    </alternativeName>
    <alternativeName>
        <fullName evidence="5">tRNA pseudouridylate synthase</fullName>
    </alternativeName>
    <alternativeName>
        <fullName evidence="5">tRNA-uridine isomerase</fullName>
    </alternativeName>
</protein>
<dbReference type="Proteomes" id="UP000198304">
    <property type="component" value="Unassembled WGS sequence"/>
</dbReference>
<dbReference type="GO" id="GO:0031119">
    <property type="term" value="P:tRNA pseudouridine synthesis"/>
    <property type="evidence" value="ECO:0007669"/>
    <property type="project" value="UniProtKB-UniRule"/>
</dbReference>
<evidence type="ECO:0000256" key="3">
    <source>
        <dbReference type="ARBA" id="ARBA00022694"/>
    </source>
</evidence>
<organism evidence="8 9">
    <name type="scientific">Anaerovirgula multivorans</name>
    <dbReference type="NCBI Taxonomy" id="312168"/>
    <lineage>
        <taxon>Bacteria</taxon>
        <taxon>Bacillati</taxon>
        <taxon>Bacillota</taxon>
        <taxon>Clostridia</taxon>
        <taxon>Peptostreptococcales</taxon>
        <taxon>Natronincolaceae</taxon>
        <taxon>Anaerovirgula</taxon>
    </lineage>
</organism>
<gene>
    <name evidence="5" type="primary">truB</name>
    <name evidence="8" type="ORF">SAMN05446037_1001244</name>
</gene>
<keyword evidence="4 5" id="KW-0413">Isomerase</keyword>
<evidence type="ECO:0000259" key="6">
    <source>
        <dbReference type="Pfam" id="PF01509"/>
    </source>
</evidence>
<dbReference type="Pfam" id="PF01509">
    <property type="entry name" value="TruB_N"/>
    <property type="match status" value="1"/>
</dbReference>
<comment type="similarity">
    <text evidence="2 5">Belongs to the pseudouridine synthase TruB family. Type 1 subfamily.</text>
</comment>
<comment type="function">
    <text evidence="5">Responsible for synthesis of pseudouridine from uracil-55 in the psi GC loop of transfer RNAs.</text>
</comment>
<name>A0A238ZZQ9_9FIRM</name>
<evidence type="ECO:0000256" key="5">
    <source>
        <dbReference type="HAMAP-Rule" id="MF_01080"/>
    </source>
</evidence>
<dbReference type="CDD" id="cd02573">
    <property type="entry name" value="PseudoU_synth_EcTruB"/>
    <property type="match status" value="1"/>
</dbReference>